<sequence length="337" mass="35793">MKPDPRQLVDGLVAGDRAALARAITLAESALPRHQELAEEVLELCLAHASHASPRAGGAVRLGVSGVPGVGKSTFVDALGVHLVREREETVAVLAVDPTSPVHGGSILGDKTRMPRLASDPRAFIRPSPSGGSLGGVARATRQAIALCEAAGYRNILVETVGVGQSEVAVADMTDCFLLLMLPGAGDELQGMKRGIMELVDLVIINKADGGSEGRAARARSEYEAALHLFPPPPHGWAPVVGVCSAQENRGVGEAWELVLRHRAHMQESGWLQRRRAAQARRWLVELIEGHLREAFLRSAAVRERMPGLEGLVEAGALSPLRAARQLLEAWEAAGKG</sequence>
<dbReference type="GO" id="GO:0016301">
    <property type="term" value="F:kinase activity"/>
    <property type="evidence" value="ECO:0007669"/>
    <property type="project" value="UniProtKB-KW"/>
</dbReference>
<dbReference type="EMBL" id="JELX01003566">
    <property type="protein sequence ID" value="KYF51913.1"/>
    <property type="molecule type" value="Genomic_DNA"/>
</dbReference>
<dbReference type="GO" id="GO:0005525">
    <property type="term" value="F:GTP binding"/>
    <property type="evidence" value="ECO:0007669"/>
    <property type="project" value="InterPro"/>
</dbReference>
<organism evidence="2 3">
    <name type="scientific">Sorangium cellulosum</name>
    <name type="common">Polyangium cellulosum</name>
    <dbReference type="NCBI Taxonomy" id="56"/>
    <lineage>
        <taxon>Bacteria</taxon>
        <taxon>Pseudomonadati</taxon>
        <taxon>Myxococcota</taxon>
        <taxon>Polyangia</taxon>
        <taxon>Polyangiales</taxon>
        <taxon>Polyangiaceae</taxon>
        <taxon>Sorangium</taxon>
    </lineage>
</organism>
<dbReference type="CDD" id="cd03114">
    <property type="entry name" value="MMAA-like"/>
    <property type="match status" value="1"/>
</dbReference>
<dbReference type="PANTHER" id="PTHR23408:SF3">
    <property type="entry name" value="METHYLMALONIC ACIDURIA TYPE A PROTEIN, MITOCHONDRIAL"/>
    <property type="match status" value="1"/>
</dbReference>
<dbReference type="InterPro" id="IPR005129">
    <property type="entry name" value="GTPase_ArgK"/>
</dbReference>
<accession>A0A150P8B7</accession>
<gene>
    <name evidence="2" type="ORF">BE04_18875</name>
</gene>
<proteinExistence type="inferred from homology"/>
<dbReference type="Pfam" id="PF03308">
    <property type="entry name" value="MeaB"/>
    <property type="match status" value="1"/>
</dbReference>
<dbReference type="Gene3D" id="1.10.287.130">
    <property type="match status" value="1"/>
</dbReference>
<dbReference type="NCBIfam" id="NF006958">
    <property type="entry name" value="PRK09435.1"/>
    <property type="match status" value="1"/>
</dbReference>
<dbReference type="GO" id="GO:0005737">
    <property type="term" value="C:cytoplasm"/>
    <property type="evidence" value="ECO:0007669"/>
    <property type="project" value="TreeGrafter"/>
</dbReference>
<keyword evidence="2" id="KW-0808">Transferase</keyword>
<dbReference type="Gene3D" id="1.20.5.170">
    <property type="match status" value="1"/>
</dbReference>
<dbReference type="GO" id="GO:0003924">
    <property type="term" value="F:GTPase activity"/>
    <property type="evidence" value="ECO:0007669"/>
    <property type="project" value="InterPro"/>
</dbReference>
<dbReference type="NCBIfam" id="TIGR00750">
    <property type="entry name" value="lao"/>
    <property type="match status" value="1"/>
</dbReference>
<dbReference type="PANTHER" id="PTHR23408">
    <property type="entry name" value="METHYLMALONYL-COA MUTASE"/>
    <property type="match status" value="1"/>
</dbReference>
<protein>
    <submittedName>
        <fullName evidence="2">Protein kinase</fullName>
    </submittedName>
</protein>
<dbReference type="AlphaFoldDB" id="A0A150P8B7"/>
<evidence type="ECO:0000313" key="2">
    <source>
        <dbReference type="EMBL" id="KYF51913.1"/>
    </source>
</evidence>
<dbReference type="InterPro" id="IPR027417">
    <property type="entry name" value="P-loop_NTPase"/>
</dbReference>
<name>A0A150P8B7_SORCE</name>
<comment type="similarity">
    <text evidence="1">Belongs to the SIMIBI class G3E GTPase family. ArgK/MeaB subfamily.</text>
</comment>
<dbReference type="Gene3D" id="3.40.50.300">
    <property type="entry name" value="P-loop containing nucleotide triphosphate hydrolases"/>
    <property type="match status" value="1"/>
</dbReference>
<keyword evidence="2" id="KW-0418">Kinase</keyword>
<dbReference type="Proteomes" id="UP000075604">
    <property type="component" value="Unassembled WGS sequence"/>
</dbReference>
<reference evidence="2 3" key="1">
    <citation type="submission" date="2014-02" db="EMBL/GenBank/DDBJ databases">
        <title>The small core and large imbalanced accessory genome model reveals a collaborative survival strategy of Sorangium cellulosum strains in nature.</title>
        <authorList>
            <person name="Han K."/>
            <person name="Peng R."/>
            <person name="Blom J."/>
            <person name="Li Y.-Z."/>
        </authorList>
    </citation>
    <scope>NUCLEOTIDE SEQUENCE [LARGE SCALE GENOMIC DNA]</scope>
    <source>
        <strain evidence="2 3">So0157-18</strain>
    </source>
</reference>
<dbReference type="SUPFAM" id="SSF52540">
    <property type="entry name" value="P-loop containing nucleoside triphosphate hydrolases"/>
    <property type="match status" value="1"/>
</dbReference>
<evidence type="ECO:0000313" key="3">
    <source>
        <dbReference type="Proteomes" id="UP000075604"/>
    </source>
</evidence>
<comment type="caution">
    <text evidence="2">The sequence shown here is derived from an EMBL/GenBank/DDBJ whole genome shotgun (WGS) entry which is preliminary data.</text>
</comment>
<evidence type="ECO:0000256" key="1">
    <source>
        <dbReference type="ARBA" id="ARBA00009625"/>
    </source>
</evidence>